<comment type="caution">
    <text evidence="1">The sequence shown here is derived from an EMBL/GenBank/DDBJ whole genome shotgun (WGS) entry which is preliminary data.</text>
</comment>
<keyword evidence="2" id="KW-1185">Reference proteome</keyword>
<dbReference type="Proteomes" id="UP000238479">
    <property type="component" value="Chromosome 5"/>
</dbReference>
<dbReference type="Gramene" id="PRQ32850">
    <property type="protein sequence ID" value="PRQ32850"/>
    <property type="gene ID" value="RchiOBHm_Chr5g0050981"/>
</dbReference>
<protein>
    <submittedName>
        <fullName evidence="1">Uncharacterized protein</fullName>
    </submittedName>
</protein>
<sequence>MSVKPNNSEMSLLVIVPVNSPKLKLLFCWLKHFKRATISKSDFLQADSINVPL</sequence>
<evidence type="ECO:0000313" key="2">
    <source>
        <dbReference type="Proteomes" id="UP000238479"/>
    </source>
</evidence>
<dbReference type="AlphaFoldDB" id="A0A2P6QF95"/>
<proteinExistence type="predicted"/>
<gene>
    <name evidence="1" type="ORF">RchiOBHm_Chr5g0050981</name>
</gene>
<reference evidence="1 2" key="1">
    <citation type="journal article" date="2018" name="Nat. Genet.">
        <title>The Rosa genome provides new insights in the design of modern roses.</title>
        <authorList>
            <person name="Bendahmane M."/>
        </authorList>
    </citation>
    <scope>NUCLEOTIDE SEQUENCE [LARGE SCALE GENOMIC DNA]</scope>
    <source>
        <strain evidence="2">cv. Old Blush</strain>
    </source>
</reference>
<name>A0A2P6QF95_ROSCH</name>
<evidence type="ECO:0000313" key="1">
    <source>
        <dbReference type="EMBL" id="PRQ32850.1"/>
    </source>
</evidence>
<dbReference type="EMBL" id="PDCK01000043">
    <property type="protein sequence ID" value="PRQ32850.1"/>
    <property type="molecule type" value="Genomic_DNA"/>
</dbReference>
<accession>A0A2P6QF95</accession>
<organism evidence="1 2">
    <name type="scientific">Rosa chinensis</name>
    <name type="common">China rose</name>
    <dbReference type="NCBI Taxonomy" id="74649"/>
    <lineage>
        <taxon>Eukaryota</taxon>
        <taxon>Viridiplantae</taxon>
        <taxon>Streptophyta</taxon>
        <taxon>Embryophyta</taxon>
        <taxon>Tracheophyta</taxon>
        <taxon>Spermatophyta</taxon>
        <taxon>Magnoliopsida</taxon>
        <taxon>eudicotyledons</taxon>
        <taxon>Gunneridae</taxon>
        <taxon>Pentapetalae</taxon>
        <taxon>rosids</taxon>
        <taxon>fabids</taxon>
        <taxon>Rosales</taxon>
        <taxon>Rosaceae</taxon>
        <taxon>Rosoideae</taxon>
        <taxon>Rosoideae incertae sedis</taxon>
        <taxon>Rosa</taxon>
    </lineage>
</organism>